<comment type="similarity">
    <text evidence="2">Belongs to the G-protein coupled receptor 1 family.</text>
</comment>
<evidence type="ECO:0000256" key="11">
    <source>
        <dbReference type="SAM" id="Phobius"/>
    </source>
</evidence>
<evidence type="ECO:0000256" key="8">
    <source>
        <dbReference type="ARBA" id="ARBA00023170"/>
    </source>
</evidence>
<proteinExistence type="inferred from homology"/>
<evidence type="ECO:0000256" key="3">
    <source>
        <dbReference type="ARBA" id="ARBA00022475"/>
    </source>
</evidence>
<dbReference type="PROSITE" id="PS50262">
    <property type="entry name" value="G_PROTEIN_RECEP_F1_2"/>
    <property type="match status" value="1"/>
</dbReference>
<reference evidence="13" key="1">
    <citation type="submission" date="2014-05" db="EMBL/GenBank/DDBJ databases">
        <authorList>
            <person name="Chronopoulou M."/>
        </authorList>
    </citation>
    <scope>NUCLEOTIDE SEQUENCE</scope>
    <source>
        <tissue evidence="13">Whole organism</tissue>
    </source>
</reference>
<evidence type="ECO:0000259" key="12">
    <source>
        <dbReference type="PROSITE" id="PS50262"/>
    </source>
</evidence>
<feature type="domain" description="G-protein coupled receptors family 1 profile" evidence="12">
    <location>
        <begin position="1"/>
        <end position="179"/>
    </location>
</feature>
<dbReference type="SUPFAM" id="SSF81321">
    <property type="entry name" value="Family A G protein-coupled receptor-like"/>
    <property type="match status" value="1"/>
</dbReference>
<dbReference type="Gene3D" id="1.20.1070.10">
    <property type="entry name" value="Rhodopsin 7-helix transmembrane proteins"/>
    <property type="match status" value="1"/>
</dbReference>
<feature type="transmembrane region" description="Helical" evidence="11">
    <location>
        <begin position="164"/>
        <end position="182"/>
    </location>
</feature>
<keyword evidence="3" id="KW-1003">Cell membrane</keyword>
<feature type="transmembrane region" description="Helical" evidence="11">
    <location>
        <begin position="120"/>
        <end position="144"/>
    </location>
</feature>
<keyword evidence="6" id="KW-0297">G-protein coupled receptor</keyword>
<dbReference type="InterPro" id="IPR017452">
    <property type="entry name" value="GPCR_Rhodpsn_7TM"/>
</dbReference>
<keyword evidence="7 11" id="KW-0472">Membrane</keyword>
<feature type="non-terminal residue" evidence="13">
    <location>
        <position position="1"/>
    </location>
</feature>
<evidence type="ECO:0000256" key="4">
    <source>
        <dbReference type="ARBA" id="ARBA00022692"/>
    </source>
</evidence>
<sequence length="327" mass="37676">IDRYIVIVYPLKQRITKTVARILLILIWSGSSLLSLPSLLYSKTVTSRNLTVCFLHWPDGYPSVSRLDYVYNIMYFILTYILPILLMVICYGHISVILWGSKGSKENSAQERKLSSKRKVVKMFIVLVIIFAVCWFPYHVYFIYIYHDKDLTKKPFIQHVYLGFYWLAMANSMFNPFIYYWMNARFRGYFKSLLVSLKIIICKPKGLWRKTESKSSLNIGTFPSDPGLFKVNRLKLRPDNVQKSASSGGMNPKPNNSSDKNRSNLGSYGCSSQHLEHRSIPSSDLENLKRCSHDSESMGKPSQILRISVPFRNNPHIAELTIGNTSM</sequence>
<evidence type="ECO:0000256" key="5">
    <source>
        <dbReference type="ARBA" id="ARBA00022989"/>
    </source>
</evidence>
<dbReference type="PANTHER" id="PTHR46925:SF2">
    <property type="entry name" value="G-PROTEIN COUPLED RECEPTOR TKR-1-RELATED"/>
    <property type="match status" value="1"/>
</dbReference>
<keyword evidence="4 11" id="KW-0812">Transmembrane</keyword>
<evidence type="ECO:0000256" key="7">
    <source>
        <dbReference type="ARBA" id="ARBA00023136"/>
    </source>
</evidence>
<evidence type="ECO:0000313" key="13">
    <source>
        <dbReference type="EMBL" id="CDW30339.1"/>
    </source>
</evidence>
<comment type="subcellular location">
    <subcellularLocation>
        <location evidence="1">Cell membrane</location>
        <topology evidence="1">Multi-pass membrane protein</topology>
    </subcellularLocation>
</comment>
<accession>A0A0K2TWJ4</accession>
<evidence type="ECO:0000256" key="1">
    <source>
        <dbReference type="ARBA" id="ARBA00004651"/>
    </source>
</evidence>
<evidence type="ECO:0000256" key="9">
    <source>
        <dbReference type="ARBA" id="ARBA00023224"/>
    </source>
</evidence>
<gene>
    <name evidence="13" type="primary">Tlr1</name>
</gene>
<dbReference type="AlphaFoldDB" id="A0A0K2TWJ4"/>
<dbReference type="InterPro" id="IPR001681">
    <property type="entry name" value="Neurokn_rcpt"/>
</dbReference>
<name>A0A0K2TWJ4_LEPSM</name>
<dbReference type="PANTHER" id="PTHR46925">
    <property type="entry name" value="G-PROTEIN COUPLED RECEPTOR TKR-1-RELATED"/>
    <property type="match status" value="1"/>
</dbReference>
<dbReference type="OrthoDB" id="5981855at2759"/>
<dbReference type="GO" id="GO:0004995">
    <property type="term" value="F:tachykinin receptor activity"/>
    <property type="evidence" value="ECO:0007669"/>
    <property type="project" value="InterPro"/>
</dbReference>
<dbReference type="GO" id="GO:0005886">
    <property type="term" value="C:plasma membrane"/>
    <property type="evidence" value="ECO:0007669"/>
    <property type="project" value="UniProtKB-SubCell"/>
</dbReference>
<evidence type="ECO:0000256" key="6">
    <source>
        <dbReference type="ARBA" id="ARBA00023040"/>
    </source>
</evidence>
<protein>
    <submittedName>
        <fullName evidence="13">Tolllike receptor 1 [Ceratitis capitata]</fullName>
    </submittedName>
</protein>
<feature type="region of interest" description="Disordered" evidence="10">
    <location>
        <begin position="240"/>
        <end position="304"/>
    </location>
</feature>
<feature type="transmembrane region" description="Helical" evidence="11">
    <location>
        <begin position="22"/>
        <end position="41"/>
    </location>
</feature>
<dbReference type="EMBL" id="HACA01012978">
    <property type="protein sequence ID" value="CDW30339.1"/>
    <property type="molecule type" value="Transcribed_RNA"/>
</dbReference>
<feature type="compositionally biased region" description="Basic and acidic residues" evidence="10">
    <location>
        <begin position="286"/>
        <end position="297"/>
    </location>
</feature>
<dbReference type="PRINTS" id="PR00237">
    <property type="entry name" value="GPCRRHODOPSN"/>
</dbReference>
<organism evidence="13">
    <name type="scientific">Lepeophtheirus salmonis</name>
    <name type="common">Salmon louse</name>
    <name type="synonym">Caligus salmonis</name>
    <dbReference type="NCBI Taxonomy" id="72036"/>
    <lineage>
        <taxon>Eukaryota</taxon>
        <taxon>Metazoa</taxon>
        <taxon>Ecdysozoa</taxon>
        <taxon>Arthropoda</taxon>
        <taxon>Crustacea</taxon>
        <taxon>Multicrustacea</taxon>
        <taxon>Hexanauplia</taxon>
        <taxon>Copepoda</taxon>
        <taxon>Siphonostomatoida</taxon>
        <taxon>Caligidae</taxon>
        <taxon>Lepeophtheirus</taxon>
    </lineage>
</organism>
<feature type="transmembrane region" description="Helical" evidence="11">
    <location>
        <begin position="73"/>
        <end position="99"/>
    </location>
</feature>
<feature type="compositionally biased region" description="Polar residues" evidence="10">
    <location>
        <begin position="241"/>
        <end position="273"/>
    </location>
</feature>
<keyword evidence="8 13" id="KW-0675">Receptor</keyword>
<evidence type="ECO:0000256" key="2">
    <source>
        <dbReference type="ARBA" id="ARBA00010663"/>
    </source>
</evidence>
<evidence type="ECO:0000256" key="10">
    <source>
        <dbReference type="SAM" id="MobiDB-lite"/>
    </source>
</evidence>
<dbReference type="InterPro" id="IPR000276">
    <property type="entry name" value="GPCR_Rhodpsn"/>
</dbReference>
<keyword evidence="9" id="KW-0807">Transducer</keyword>
<dbReference type="Pfam" id="PF00001">
    <property type="entry name" value="7tm_1"/>
    <property type="match status" value="1"/>
</dbReference>
<keyword evidence="5 11" id="KW-1133">Transmembrane helix</keyword>